<keyword evidence="3" id="KW-0812">Transmembrane</keyword>
<reference evidence="5 6" key="1">
    <citation type="journal article" date="2015" name="Nature">
        <title>rRNA introns, odd ribosomes, and small enigmatic genomes across a large radiation of phyla.</title>
        <authorList>
            <person name="Brown C.T."/>
            <person name="Hug L.A."/>
            <person name="Thomas B.C."/>
            <person name="Sharon I."/>
            <person name="Castelle C.J."/>
            <person name="Singh A."/>
            <person name="Wilkins M.J."/>
            <person name="Williams K.H."/>
            <person name="Banfield J.F."/>
        </authorList>
    </citation>
    <scope>NUCLEOTIDE SEQUENCE [LARGE SCALE GENOMIC DNA]</scope>
</reference>
<dbReference type="Gene3D" id="2.30.42.10">
    <property type="match status" value="1"/>
</dbReference>
<organism evidence="5 6">
    <name type="scientific">Candidatus Azambacteria bacterium GW2011_GWF2_46_32</name>
    <dbReference type="NCBI Taxonomy" id="1618628"/>
    <lineage>
        <taxon>Bacteria</taxon>
        <taxon>Candidatus Azamiibacteriota</taxon>
    </lineage>
</organism>
<evidence type="ECO:0000256" key="3">
    <source>
        <dbReference type="SAM" id="Phobius"/>
    </source>
</evidence>
<accession>A0A0G1PVC4</accession>
<dbReference type="Gene3D" id="2.40.10.120">
    <property type="match status" value="1"/>
</dbReference>
<evidence type="ECO:0000313" key="5">
    <source>
        <dbReference type="EMBL" id="KKU36699.1"/>
    </source>
</evidence>
<dbReference type="PRINTS" id="PR00834">
    <property type="entry name" value="PROTEASES2C"/>
</dbReference>
<dbReference type="GO" id="GO:0006508">
    <property type="term" value="P:proteolysis"/>
    <property type="evidence" value="ECO:0007669"/>
    <property type="project" value="UniProtKB-KW"/>
</dbReference>
<dbReference type="SUPFAM" id="SSF50494">
    <property type="entry name" value="Trypsin-like serine proteases"/>
    <property type="match status" value="1"/>
</dbReference>
<evidence type="ECO:0000313" key="6">
    <source>
        <dbReference type="Proteomes" id="UP000034856"/>
    </source>
</evidence>
<dbReference type="Proteomes" id="UP000034856">
    <property type="component" value="Unassembled WGS sequence"/>
</dbReference>
<dbReference type="InterPro" id="IPR001478">
    <property type="entry name" value="PDZ"/>
</dbReference>
<dbReference type="Pfam" id="PF13180">
    <property type="entry name" value="PDZ_2"/>
    <property type="match status" value="1"/>
</dbReference>
<dbReference type="PANTHER" id="PTHR43343">
    <property type="entry name" value="PEPTIDASE S12"/>
    <property type="match status" value="1"/>
</dbReference>
<keyword evidence="1 5" id="KW-0645">Protease</keyword>
<evidence type="ECO:0000259" key="4">
    <source>
        <dbReference type="SMART" id="SM00228"/>
    </source>
</evidence>
<dbReference type="InterPro" id="IPR036034">
    <property type="entry name" value="PDZ_sf"/>
</dbReference>
<name>A0A0G1PVC4_9BACT</name>
<dbReference type="SMART" id="SM00228">
    <property type="entry name" value="PDZ"/>
    <property type="match status" value="1"/>
</dbReference>
<dbReference type="Pfam" id="PF13365">
    <property type="entry name" value="Trypsin_2"/>
    <property type="match status" value="1"/>
</dbReference>
<gene>
    <name evidence="5" type="ORF">UX51_C0043G0003</name>
</gene>
<protein>
    <submittedName>
        <fullName evidence="5">Protease Do</fullName>
    </submittedName>
</protein>
<dbReference type="InterPro" id="IPR009003">
    <property type="entry name" value="Peptidase_S1_PA"/>
</dbReference>
<comment type="caution">
    <text evidence="5">The sequence shown here is derived from an EMBL/GenBank/DDBJ whole genome shotgun (WGS) entry which is preliminary data.</text>
</comment>
<dbReference type="InterPro" id="IPR001940">
    <property type="entry name" value="Peptidase_S1C"/>
</dbReference>
<dbReference type="GO" id="GO:0004252">
    <property type="term" value="F:serine-type endopeptidase activity"/>
    <property type="evidence" value="ECO:0007669"/>
    <property type="project" value="InterPro"/>
</dbReference>
<evidence type="ECO:0000256" key="1">
    <source>
        <dbReference type="ARBA" id="ARBA00022670"/>
    </source>
</evidence>
<sequence>MQKSNLNKLYQIFTTMSSENPQDNLKQTILISVLVSFVTALVVGFVSGGAGSFAFPYWLKTEIGRLSEQPIIKEIVKPSAPEAAVQTQEELIVKVVKDASPSVVSVIATKDLPVVEQYFGEPFGGDEFFRQFFPEFQVPQYRQKGTEKKEIGSGTGFIVSSDGLIVTNKHVVSDTEAEYTVLTNDEKKYAANVLARDPVQDVAILKIEKTGLTPLRLGDSDKVQIGQTVITIGNALGEFRNTVGVGVVSGLSRSIVASGPGTPAESIEGVIQIDAAINPGNSGGPLLNLNGEVIGVNTAMVSGAQSIGFALPINKVKKDIEDVKQMGKIIYPFLGIRYVLITQQLKEKNNLLVDYGALVTRGETREELAVTPGSPADKAGILENDIILEIDGIKIDKERTLAKIIQDHKVGDEIALKILSKGAEKTVKVKLEERK</sequence>
<proteinExistence type="predicted"/>
<evidence type="ECO:0000256" key="2">
    <source>
        <dbReference type="ARBA" id="ARBA00022801"/>
    </source>
</evidence>
<feature type="domain" description="PDZ" evidence="4">
    <location>
        <begin position="332"/>
        <end position="422"/>
    </location>
</feature>
<keyword evidence="3" id="KW-1133">Transmembrane helix</keyword>
<keyword evidence="2" id="KW-0378">Hydrolase</keyword>
<feature type="transmembrane region" description="Helical" evidence="3">
    <location>
        <begin position="29"/>
        <end position="59"/>
    </location>
</feature>
<dbReference type="AlphaFoldDB" id="A0A0G1PVC4"/>
<dbReference type="EMBL" id="LCMM01000043">
    <property type="protein sequence ID" value="KKU36699.1"/>
    <property type="molecule type" value="Genomic_DNA"/>
</dbReference>
<keyword evidence="3" id="KW-0472">Membrane</keyword>
<dbReference type="InterPro" id="IPR051201">
    <property type="entry name" value="Chloro_Bact_Ser_Proteases"/>
</dbReference>
<dbReference type="PANTHER" id="PTHR43343:SF3">
    <property type="entry name" value="PROTEASE DO-LIKE 8, CHLOROPLASTIC"/>
    <property type="match status" value="1"/>
</dbReference>
<dbReference type="SUPFAM" id="SSF50156">
    <property type="entry name" value="PDZ domain-like"/>
    <property type="match status" value="1"/>
</dbReference>